<evidence type="ECO:0000259" key="4">
    <source>
        <dbReference type="PROSITE" id="PS51782"/>
    </source>
</evidence>
<dbReference type="PANTHER" id="PTHR34997:SF1">
    <property type="entry name" value="PEPTIDOGLYCAN-BINDING LYSIN DOMAIN"/>
    <property type="match status" value="1"/>
</dbReference>
<keyword evidence="2" id="KW-0843">Virulence</keyword>
<dbReference type="PANTHER" id="PTHR34997">
    <property type="entry name" value="AM15"/>
    <property type="match status" value="1"/>
</dbReference>
<protein>
    <recommendedName>
        <fullName evidence="4">LysM domain-containing protein</fullName>
    </recommendedName>
</protein>
<dbReference type="EMBL" id="CDMC01000013">
    <property type="protein sequence ID" value="CEL09171.1"/>
    <property type="molecule type" value="Genomic_DNA"/>
</dbReference>
<proteinExistence type="predicted"/>
<dbReference type="Proteomes" id="UP000054771">
    <property type="component" value="Unassembled WGS sequence"/>
</dbReference>
<evidence type="ECO:0000256" key="1">
    <source>
        <dbReference type="ARBA" id="ARBA00022669"/>
    </source>
</evidence>
<keyword evidence="6" id="KW-1185">Reference proteome</keyword>
<dbReference type="OrthoDB" id="2281372at2759"/>
<dbReference type="InterPro" id="IPR052210">
    <property type="entry name" value="LysM1-like"/>
</dbReference>
<organism evidence="5 6">
    <name type="scientific">Aspergillus calidoustus</name>
    <dbReference type="NCBI Taxonomy" id="454130"/>
    <lineage>
        <taxon>Eukaryota</taxon>
        <taxon>Fungi</taxon>
        <taxon>Dikarya</taxon>
        <taxon>Ascomycota</taxon>
        <taxon>Pezizomycotina</taxon>
        <taxon>Eurotiomycetes</taxon>
        <taxon>Eurotiomycetidae</taxon>
        <taxon>Eurotiales</taxon>
        <taxon>Aspergillaceae</taxon>
        <taxon>Aspergillus</taxon>
        <taxon>Aspergillus subgen. Nidulantes</taxon>
    </lineage>
</organism>
<evidence type="ECO:0000256" key="3">
    <source>
        <dbReference type="SAM" id="MobiDB-lite"/>
    </source>
</evidence>
<gene>
    <name evidence="5" type="ORF">ASPCAL12311</name>
</gene>
<feature type="compositionally biased region" description="Low complexity" evidence="3">
    <location>
        <begin position="59"/>
        <end position="88"/>
    </location>
</feature>
<evidence type="ECO:0000256" key="2">
    <source>
        <dbReference type="ARBA" id="ARBA00023026"/>
    </source>
</evidence>
<feature type="region of interest" description="Disordered" evidence="3">
    <location>
        <begin position="55"/>
        <end position="97"/>
    </location>
</feature>
<sequence>MPTTYMLTTGWLVTPTSVCRSSTPGTLTTAFHYWQMEMLYVLVHSWQPRPSPPGGVCIPPSVTAPTTTTTTNTSTSDSSSSTATTPSSYVPPPSPTVSGTTPYCYEWCTIKSGNSCTGFLSEYDLTLREFRALNTYIDSGCSNLWPDYSYCVSGVPASSSTTTSATKHNSI</sequence>
<dbReference type="AlphaFoldDB" id="A0A0U5GC37"/>
<dbReference type="InterPro" id="IPR018392">
    <property type="entry name" value="LysM"/>
</dbReference>
<dbReference type="GO" id="GO:0008061">
    <property type="term" value="F:chitin binding"/>
    <property type="evidence" value="ECO:0007669"/>
    <property type="project" value="UniProtKB-KW"/>
</dbReference>
<evidence type="ECO:0000313" key="5">
    <source>
        <dbReference type="EMBL" id="CEL09171.1"/>
    </source>
</evidence>
<dbReference type="InterPro" id="IPR036779">
    <property type="entry name" value="LysM_dom_sf"/>
</dbReference>
<evidence type="ECO:0000313" key="6">
    <source>
        <dbReference type="Proteomes" id="UP000054771"/>
    </source>
</evidence>
<feature type="domain" description="LysM" evidence="4">
    <location>
        <begin position="106"/>
        <end position="152"/>
    </location>
</feature>
<accession>A0A0U5GC37</accession>
<dbReference type="PROSITE" id="PS51782">
    <property type="entry name" value="LYSM"/>
    <property type="match status" value="1"/>
</dbReference>
<dbReference type="Gene3D" id="3.10.350.10">
    <property type="entry name" value="LysM domain"/>
    <property type="match status" value="1"/>
</dbReference>
<name>A0A0U5GC37_ASPCI</name>
<reference evidence="6" key="1">
    <citation type="journal article" date="2016" name="Genome Announc.">
        <title>Draft genome sequences of fungus Aspergillus calidoustus.</title>
        <authorList>
            <person name="Horn F."/>
            <person name="Linde J."/>
            <person name="Mattern D.J."/>
            <person name="Walther G."/>
            <person name="Guthke R."/>
            <person name="Scherlach K."/>
            <person name="Martin K."/>
            <person name="Brakhage A.A."/>
            <person name="Petzke L."/>
            <person name="Valiante V."/>
        </authorList>
    </citation>
    <scope>NUCLEOTIDE SEQUENCE [LARGE SCALE GENOMIC DNA]</scope>
    <source>
        <strain evidence="6">SF006504</strain>
    </source>
</reference>
<keyword evidence="1" id="KW-0147">Chitin-binding</keyword>